<name>A0A518DMM2_9BACT</name>
<organism evidence="1 2">
    <name type="scientific">Lignipirellula cremea</name>
    <dbReference type="NCBI Taxonomy" id="2528010"/>
    <lineage>
        <taxon>Bacteria</taxon>
        <taxon>Pseudomonadati</taxon>
        <taxon>Planctomycetota</taxon>
        <taxon>Planctomycetia</taxon>
        <taxon>Pirellulales</taxon>
        <taxon>Pirellulaceae</taxon>
        <taxon>Lignipirellula</taxon>
    </lineage>
</organism>
<sequence length="215" mass="24061">MGVDACLAATVSPSARAFPSLNPPLQKDGGVSGSKFLQYLQYFHAAYLSRPKADRVLYRAIRQMQPRSLLEIGLVSAERSVRLLRFAARYTQAELRFTGIDQFEQRGAGQPALTLKKTHQLLKQTGAKVQLAPGDPFMALARYANVLKGIDLVIVSAHQDQESLARSWFYLPRMLHERSRIFIEKPEDGATQYVETDLTAIRKQIDAGSTRRRAA</sequence>
<dbReference type="EMBL" id="CP036433">
    <property type="protein sequence ID" value="QDU93088.1"/>
    <property type="molecule type" value="Genomic_DNA"/>
</dbReference>
<keyword evidence="2" id="KW-1185">Reference proteome</keyword>
<gene>
    <name evidence="1" type="ORF">Pla8534_08670</name>
</gene>
<reference evidence="1 2" key="1">
    <citation type="submission" date="2019-02" db="EMBL/GenBank/DDBJ databases">
        <title>Deep-cultivation of Planctomycetes and their phenomic and genomic characterization uncovers novel biology.</title>
        <authorList>
            <person name="Wiegand S."/>
            <person name="Jogler M."/>
            <person name="Boedeker C."/>
            <person name="Pinto D."/>
            <person name="Vollmers J."/>
            <person name="Rivas-Marin E."/>
            <person name="Kohn T."/>
            <person name="Peeters S.H."/>
            <person name="Heuer A."/>
            <person name="Rast P."/>
            <person name="Oberbeckmann S."/>
            <person name="Bunk B."/>
            <person name="Jeske O."/>
            <person name="Meyerdierks A."/>
            <person name="Storesund J.E."/>
            <person name="Kallscheuer N."/>
            <person name="Luecker S."/>
            <person name="Lage O.M."/>
            <person name="Pohl T."/>
            <person name="Merkel B.J."/>
            <person name="Hornburger P."/>
            <person name="Mueller R.-W."/>
            <person name="Bruemmer F."/>
            <person name="Labrenz M."/>
            <person name="Spormann A.M."/>
            <person name="Op den Camp H."/>
            <person name="Overmann J."/>
            <person name="Amann R."/>
            <person name="Jetten M.S.M."/>
            <person name="Mascher T."/>
            <person name="Medema M.H."/>
            <person name="Devos D.P."/>
            <person name="Kaster A.-K."/>
            <person name="Ovreas L."/>
            <person name="Rohde M."/>
            <person name="Galperin M.Y."/>
            <person name="Jogler C."/>
        </authorList>
    </citation>
    <scope>NUCLEOTIDE SEQUENCE [LARGE SCALE GENOMIC DNA]</scope>
    <source>
        <strain evidence="1 2">Pla85_3_4</strain>
    </source>
</reference>
<dbReference type="AlphaFoldDB" id="A0A518DMM2"/>
<proteinExistence type="predicted"/>
<accession>A0A518DMM2</accession>
<evidence type="ECO:0000313" key="2">
    <source>
        <dbReference type="Proteomes" id="UP000317648"/>
    </source>
</evidence>
<evidence type="ECO:0000313" key="1">
    <source>
        <dbReference type="EMBL" id="QDU93088.1"/>
    </source>
</evidence>
<dbReference type="Proteomes" id="UP000317648">
    <property type="component" value="Chromosome"/>
</dbReference>
<dbReference type="KEGG" id="lcre:Pla8534_08670"/>
<protein>
    <submittedName>
        <fullName evidence="1">Uncharacterized protein</fullName>
    </submittedName>
</protein>